<organism evidence="1 2">
    <name type="scientific">Rahnella sp. (strain Y9602)</name>
    <dbReference type="NCBI Taxonomy" id="2703885"/>
    <lineage>
        <taxon>Bacteria</taxon>
        <taxon>Pseudomonadati</taxon>
        <taxon>Pseudomonadota</taxon>
        <taxon>Gammaproteobacteria</taxon>
        <taxon>Enterobacterales</taxon>
        <taxon>Yersiniaceae</taxon>
        <taxon>Rahnella</taxon>
    </lineage>
</organism>
<dbReference type="Pfam" id="PF10761">
    <property type="entry name" value="DUF2590"/>
    <property type="match status" value="1"/>
</dbReference>
<dbReference type="InterPro" id="IPR019697">
    <property type="entry name" value="Phage_HP1_Orf28"/>
</dbReference>
<reference evidence="1 2" key="1">
    <citation type="submission" date="2024-09" db="EMBL/GenBank/DDBJ databases">
        <title>Genomes of Rahnella.</title>
        <authorList>
            <person name="Mnguni F.C."/>
            <person name="Shin G.Y."/>
            <person name="Coutinho T."/>
        </authorList>
    </citation>
    <scope>NUCLEOTIDE SEQUENCE [LARGE SCALE GENOMIC DNA]</scope>
    <source>
        <strain evidence="1 2">20WA0057</strain>
    </source>
</reference>
<accession>A0ABW6C582</accession>
<comment type="caution">
    <text evidence="1">The sequence shown here is derived from an EMBL/GenBank/DDBJ whole genome shotgun (WGS) entry which is preliminary data.</text>
</comment>
<evidence type="ECO:0000313" key="2">
    <source>
        <dbReference type="Proteomes" id="UP001598201"/>
    </source>
</evidence>
<dbReference type="Proteomes" id="UP001598201">
    <property type="component" value="Unassembled WGS sequence"/>
</dbReference>
<dbReference type="EMBL" id="JBHUCJ010000003">
    <property type="protein sequence ID" value="MFD3222408.1"/>
    <property type="molecule type" value="Genomic_DNA"/>
</dbReference>
<gene>
    <name evidence="1" type="ORF">ACFPK4_02595</name>
</gene>
<evidence type="ECO:0000313" key="1">
    <source>
        <dbReference type="EMBL" id="MFD3222408.1"/>
    </source>
</evidence>
<proteinExistence type="predicted"/>
<protein>
    <submittedName>
        <fullName evidence="1">DUF2590 family protein</fullName>
    </submittedName>
</protein>
<keyword evidence="2" id="KW-1185">Reference proteome</keyword>
<dbReference type="RefSeq" id="WP_379671573.1">
    <property type="nucleotide sequence ID" value="NZ_JBHUCJ010000003.1"/>
</dbReference>
<sequence>MSDAPIYIDLLITGRDFTLDSGNEPQLCNNRVSIGQDIIHSILESGITAKLIGERSPTMRGDVLTQLTLLVESDTRLIPGTIVITEESLSRLYITAETYDFGQVSQGMNYD</sequence>
<name>A0ABW6C582_RAHSY</name>